<keyword evidence="2" id="KW-1185">Reference proteome</keyword>
<gene>
    <name evidence="1" type="ORF">KIN20_005304</name>
</gene>
<comment type="caution">
    <text evidence="1">The sequence shown here is derived from an EMBL/GenBank/DDBJ whole genome shotgun (WGS) entry which is preliminary data.</text>
</comment>
<evidence type="ECO:0000313" key="2">
    <source>
        <dbReference type="Proteomes" id="UP001196413"/>
    </source>
</evidence>
<proteinExistence type="predicted"/>
<sequence length="104" mass="12112">MRWNELCGSEITSALMEGDIHNYSWRTNRSRCVNRPPKPPAHSTSKVIWSGRSAYPHPRSLKIFVNNRCEEEHQKQQDWELVNDAYDVELINIMTASARIDAKQ</sequence>
<dbReference type="EMBL" id="JAHQIW010000717">
    <property type="protein sequence ID" value="KAJ1349688.1"/>
    <property type="molecule type" value="Genomic_DNA"/>
</dbReference>
<protein>
    <submittedName>
        <fullName evidence="1">Uncharacterized protein</fullName>
    </submittedName>
</protein>
<name>A0AAD5M322_PARTN</name>
<dbReference type="Proteomes" id="UP001196413">
    <property type="component" value="Unassembled WGS sequence"/>
</dbReference>
<reference evidence="1" key="1">
    <citation type="submission" date="2021-06" db="EMBL/GenBank/DDBJ databases">
        <title>Parelaphostrongylus tenuis whole genome reference sequence.</title>
        <authorList>
            <person name="Garwood T.J."/>
            <person name="Larsen P.A."/>
            <person name="Fountain-Jones N.M."/>
            <person name="Garbe J.R."/>
            <person name="Macchietto M.G."/>
            <person name="Kania S.A."/>
            <person name="Gerhold R.W."/>
            <person name="Richards J.E."/>
            <person name="Wolf T.M."/>
        </authorList>
    </citation>
    <scope>NUCLEOTIDE SEQUENCE</scope>
    <source>
        <strain evidence="1">MNPRO001-30</strain>
        <tissue evidence="1">Meninges</tissue>
    </source>
</reference>
<dbReference type="AlphaFoldDB" id="A0AAD5M322"/>
<accession>A0AAD5M322</accession>
<organism evidence="1 2">
    <name type="scientific">Parelaphostrongylus tenuis</name>
    <name type="common">Meningeal worm</name>
    <dbReference type="NCBI Taxonomy" id="148309"/>
    <lineage>
        <taxon>Eukaryota</taxon>
        <taxon>Metazoa</taxon>
        <taxon>Ecdysozoa</taxon>
        <taxon>Nematoda</taxon>
        <taxon>Chromadorea</taxon>
        <taxon>Rhabditida</taxon>
        <taxon>Rhabditina</taxon>
        <taxon>Rhabditomorpha</taxon>
        <taxon>Strongyloidea</taxon>
        <taxon>Metastrongylidae</taxon>
        <taxon>Parelaphostrongylus</taxon>
    </lineage>
</organism>
<evidence type="ECO:0000313" key="1">
    <source>
        <dbReference type="EMBL" id="KAJ1349688.1"/>
    </source>
</evidence>